<dbReference type="Gene3D" id="3.40.30.10">
    <property type="entry name" value="Glutaredoxin"/>
    <property type="match status" value="1"/>
</dbReference>
<dbReference type="RefSeq" id="WP_048433852.1">
    <property type="nucleotide sequence ID" value="NZ_LWHQ01000076.1"/>
</dbReference>
<keyword evidence="3" id="KW-0808">Transferase</keyword>
<dbReference type="Pfam" id="PF13409">
    <property type="entry name" value="GST_N_2"/>
    <property type="match status" value="1"/>
</dbReference>
<dbReference type="InterPro" id="IPR004045">
    <property type="entry name" value="Glutathione_S-Trfase_N"/>
</dbReference>
<dbReference type="PROSITE" id="PS50405">
    <property type="entry name" value="GST_CTER"/>
    <property type="match status" value="1"/>
</dbReference>
<dbReference type="GO" id="GO:0016740">
    <property type="term" value="F:transferase activity"/>
    <property type="evidence" value="ECO:0007669"/>
    <property type="project" value="UniProtKB-KW"/>
</dbReference>
<evidence type="ECO:0000313" key="3">
    <source>
        <dbReference type="EMBL" id="OAS15949.1"/>
    </source>
</evidence>
<dbReference type="STRING" id="427683.A5481_28900"/>
<sequence length="225" mass="24796">MSAVTTPPIDLYYWTTPNGWKASIMLEECGLPYRMIPINIGKGAQGAPEFLAVAPHGKIPVIVDPDGPGGEPVTVFESNAILQYLARKTGLFYPAGERARIAVDIWLFWQAANFGPTLGQTHHFRIYASERIPYAVERFTAATTKLYATLDAQLARCAHVAGDEYTIADIAILPWAKLWERQGQDIAAFPHVAAWIDRMKARPGVLRGFRLKPDPDEPPGPASRA</sequence>
<dbReference type="SFLD" id="SFLDG00358">
    <property type="entry name" value="Main_(cytGST)"/>
    <property type="match status" value="1"/>
</dbReference>
<dbReference type="Gene3D" id="1.20.1050.10">
    <property type="match status" value="1"/>
</dbReference>
<dbReference type="InterPro" id="IPR010987">
    <property type="entry name" value="Glutathione-S-Trfase_C-like"/>
</dbReference>
<dbReference type="PROSITE" id="PS50404">
    <property type="entry name" value="GST_NTER"/>
    <property type="match status" value="1"/>
</dbReference>
<dbReference type="PANTHER" id="PTHR44051">
    <property type="entry name" value="GLUTATHIONE S-TRANSFERASE-RELATED"/>
    <property type="match status" value="1"/>
</dbReference>
<feature type="domain" description="GST N-terminal" evidence="1">
    <location>
        <begin position="6"/>
        <end position="93"/>
    </location>
</feature>
<dbReference type="PANTHER" id="PTHR44051:SF19">
    <property type="entry name" value="DISULFIDE-BOND OXIDOREDUCTASE YFCG"/>
    <property type="match status" value="1"/>
</dbReference>
<dbReference type="AlphaFoldDB" id="A0A179RYA5"/>
<organism evidence="3 4">
    <name type="scientific">Methylobacterium platani</name>
    <dbReference type="NCBI Taxonomy" id="427683"/>
    <lineage>
        <taxon>Bacteria</taxon>
        <taxon>Pseudomonadati</taxon>
        <taxon>Pseudomonadota</taxon>
        <taxon>Alphaproteobacteria</taxon>
        <taxon>Hyphomicrobiales</taxon>
        <taxon>Methylobacteriaceae</taxon>
        <taxon>Methylobacterium</taxon>
    </lineage>
</organism>
<protein>
    <submittedName>
        <fullName evidence="3">Glutathione S-transferase</fullName>
    </submittedName>
</protein>
<dbReference type="SFLD" id="SFLDG01151">
    <property type="entry name" value="Main.2:_Nu-like"/>
    <property type="match status" value="1"/>
</dbReference>
<dbReference type="OrthoDB" id="9803562at2"/>
<comment type="caution">
    <text evidence="3">The sequence shown here is derived from an EMBL/GenBank/DDBJ whole genome shotgun (WGS) entry which is preliminary data.</text>
</comment>
<reference evidence="3 4" key="1">
    <citation type="submission" date="2016-04" db="EMBL/GenBank/DDBJ databases">
        <authorList>
            <person name="Evans L.H."/>
            <person name="Alamgir A."/>
            <person name="Owens N."/>
            <person name="Weber N.D."/>
            <person name="Virtaneva K."/>
            <person name="Barbian K."/>
            <person name="Babar A."/>
            <person name="Rosenke K."/>
        </authorList>
    </citation>
    <scope>NUCLEOTIDE SEQUENCE [LARGE SCALE GENOMIC DNA]</scope>
    <source>
        <strain evidence="3 4">PMB02</strain>
    </source>
</reference>
<evidence type="ECO:0000259" key="2">
    <source>
        <dbReference type="PROSITE" id="PS50405"/>
    </source>
</evidence>
<proteinExistence type="predicted"/>
<dbReference type="InterPro" id="IPR004046">
    <property type="entry name" value="GST_C"/>
</dbReference>
<dbReference type="InterPro" id="IPR040079">
    <property type="entry name" value="Glutathione_S-Trfase"/>
</dbReference>
<feature type="domain" description="GST C-terminal" evidence="2">
    <location>
        <begin position="96"/>
        <end position="222"/>
    </location>
</feature>
<dbReference type="InterPro" id="IPR036249">
    <property type="entry name" value="Thioredoxin-like_sf"/>
</dbReference>
<dbReference type="Pfam" id="PF00043">
    <property type="entry name" value="GST_C"/>
    <property type="match status" value="1"/>
</dbReference>
<dbReference type="SFLD" id="SFLDS00019">
    <property type="entry name" value="Glutathione_Transferase_(cytos"/>
    <property type="match status" value="1"/>
</dbReference>
<dbReference type="CDD" id="cd03048">
    <property type="entry name" value="GST_N_Ure2p_like"/>
    <property type="match status" value="1"/>
</dbReference>
<accession>A0A179RYA5</accession>
<dbReference type="InterPro" id="IPR036282">
    <property type="entry name" value="Glutathione-S-Trfase_C_sf"/>
</dbReference>
<dbReference type="SUPFAM" id="SSF47616">
    <property type="entry name" value="GST C-terminal domain-like"/>
    <property type="match status" value="1"/>
</dbReference>
<evidence type="ECO:0000313" key="4">
    <source>
        <dbReference type="Proteomes" id="UP000078316"/>
    </source>
</evidence>
<name>A0A179RYA5_9HYPH</name>
<dbReference type="SUPFAM" id="SSF52833">
    <property type="entry name" value="Thioredoxin-like"/>
    <property type="match status" value="1"/>
</dbReference>
<evidence type="ECO:0000259" key="1">
    <source>
        <dbReference type="PROSITE" id="PS50404"/>
    </source>
</evidence>
<gene>
    <name evidence="3" type="ORF">A5481_28900</name>
</gene>
<dbReference type="EMBL" id="LWHQ01000076">
    <property type="protein sequence ID" value="OAS15949.1"/>
    <property type="molecule type" value="Genomic_DNA"/>
</dbReference>
<dbReference type="Proteomes" id="UP000078316">
    <property type="component" value="Unassembled WGS sequence"/>
</dbReference>